<evidence type="ECO:0000256" key="3">
    <source>
        <dbReference type="ARBA" id="ARBA00022679"/>
    </source>
</evidence>
<feature type="compositionally biased region" description="Polar residues" evidence="9">
    <location>
        <begin position="1042"/>
        <end position="1057"/>
    </location>
</feature>
<dbReference type="PANTHER" id="PTHR22967">
    <property type="entry name" value="SERINE/THREONINE PROTEIN KINASE"/>
    <property type="match status" value="1"/>
</dbReference>
<dbReference type="FunFam" id="1.10.510.10:FF:000853">
    <property type="entry name" value="Related to ARK1-Actin Regulating Kinase"/>
    <property type="match status" value="1"/>
</dbReference>
<reference evidence="11 12" key="1">
    <citation type="journal article" date="2008" name="Nature">
        <title>The genome of Laccaria bicolor provides insights into mycorrhizal symbiosis.</title>
        <authorList>
            <person name="Martin F."/>
            <person name="Aerts A."/>
            <person name="Ahren D."/>
            <person name="Brun A."/>
            <person name="Danchin E.G.J."/>
            <person name="Duchaussoy F."/>
            <person name="Gibon J."/>
            <person name="Kohler A."/>
            <person name="Lindquist E."/>
            <person name="Pereda V."/>
            <person name="Salamov A."/>
            <person name="Shapiro H.J."/>
            <person name="Wuyts J."/>
            <person name="Blaudez D."/>
            <person name="Buee M."/>
            <person name="Brokstein P."/>
            <person name="Canbaeck B."/>
            <person name="Cohen D."/>
            <person name="Courty P.E."/>
            <person name="Coutinho P.M."/>
            <person name="Delaruelle C."/>
            <person name="Detter J.C."/>
            <person name="Deveau A."/>
            <person name="DiFazio S."/>
            <person name="Duplessis S."/>
            <person name="Fraissinet-Tachet L."/>
            <person name="Lucic E."/>
            <person name="Frey-Klett P."/>
            <person name="Fourrey C."/>
            <person name="Feussner I."/>
            <person name="Gay G."/>
            <person name="Grimwood J."/>
            <person name="Hoegger P.J."/>
            <person name="Jain P."/>
            <person name="Kilaru S."/>
            <person name="Labbe J."/>
            <person name="Lin Y.C."/>
            <person name="Legue V."/>
            <person name="Le Tacon F."/>
            <person name="Marmeisse R."/>
            <person name="Melayah D."/>
            <person name="Montanini B."/>
            <person name="Muratet M."/>
            <person name="Nehls U."/>
            <person name="Niculita-Hirzel H."/>
            <person name="Oudot-Le Secq M.P."/>
            <person name="Peter M."/>
            <person name="Quesneville H."/>
            <person name="Rajashekar B."/>
            <person name="Reich M."/>
            <person name="Rouhier N."/>
            <person name="Schmutz J."/>
            <person name="Yin T."/>
            <person name="Chalot M."/>
            <person name="Henrissat B."/>
            <person name="Kuees U."/>
            <person name="Lucas S."/>
            <person name="Van de Peer Y."/>
            <person name="Podila G.K."/>
            <person name="Polle A."/>
            <person name="Pukkila P.J."/>
            <person name="Richardson P.M."/>
            <person name="Rouze P."/>
            <person name="Sanders I.R."/>
            <person name="Stajich J.E."/>
            <person name="Tunlid A."/>
            <person name="Tuskan G."/>
            <person name="Grigoriev I.V."/>
        </authorList>
    </citation>
    <scope>NUCLEOTIDE SEQUENCE [LARGE SCALE GENOMIC DNA]</scope>
    <source>
        <strain evidence="12">S238N-H82 / ATCC MYA-4686</strain>
    </source>
</reference>
<keyword evidence="6" id="KW-0067">ATP-binding</keyword>
<feature type="compositionally biased region" description="Low complexity" evidence="9">
    <location>
        <begin position="591"/>
        <end position="617"/>
    </location>
</feature>
<feature type="region of interest" description="Disordered" evidence="9">
    <location>
        <begin position="371"/>
        <end position="413"/>
    </location>
</feature>
<keyword evidence="12" id="KW-1185">Reference proteome</keyword>
<gene>
    <name evidence="11" type="ORF">LACBIDRAFT_301214</name>
</gene>
<feature type="compositionally biased region" description="Basic and acidic residues" evidence="9">
    <location>
        <begin position="1168"/>
        <end position="1183"/>
    </location>
</feature>
<dbReference type="PROSITE" id="PS50011">
    <property type="entry name" value="PROTEIN_KINASE_DOM"/>
    <property type="match status" value="1"/>
</dbReference>
<dbReference type="EMBL" id="DS547091">
    <property type="protein sequence ID" value="EDR15842.1"/>
    <property type="molecule type" value="Genomic_DNA"/>
</dbReference>
<feature type="compositionally biased region" description="Basic and acidic residues" evidence="9">
    <location>
        <begin position="1201"/>
        <end position="1211"/>
    </location>
</feature>
<dbReference type="SMART" id="SM00220">
    <property type="entry name" value="S_TKc"/>
    <property type="match status" value="1"/>
</dbReference>
<dbReference type="Gene3D" id="1.10.510.10">
    <property type="entry name" value="Transferase(Phosphotransferase) domain 1"/>
    <property type="match status" value="1"/>
</dbReference>
<feature type="compositionally biased region" description="Pro residues" evidence="9">
    <location>
        <begin position="579"/>
        <end position="590"/>
    </location>
</feature>
<feature type="compositionally biased region" description="Low complexity" evidence="9">
    <location>
        <begin position="993"/>
        <end position="1034"/>
    </location>
</feature>
<sequence>MANQQSYQSYAQNKGTLVPGQSISVNKYTVQVERYLSQGGFAHVYLVRTPTPVYNTTHHVLKRIAVANEAMLSEVKKEVDIMRLLKGHPNIVHLIDAAWHKMPNGMFEVFILMEYCPGGGIIDMMNRRLRERLTEAEILQIFVDVCEGVAFMHNSRPPLLHRDLKVENILHSSPTSYKLCDFGSATTVTRPPTSMQDIRALEADLNRHTTLQYRAPEMVDVYSKRPVDEKSDVWALGVLLYKLCYYTTPFEEHGPLAILNVQYRIPPYPVYSNQMNMLIASILREHGSQRPTVFELLSTVHQLRGTKSRYQYTVATSQPLPQQHIPPKPVDSVISYSTGPRTTATPPSLISNSDMLQKNQGVQARERVLEAIAPMRRGRPANLTESRDSSSRPSSPKKSSAVPKPGLDLSNPWMADENKAWQTVTNGSNFNGRVGSLDSAWNVGGTQQQAAQGPKEPTGFGDDFAEKLWRSSDPNIVLPPPSKVSPVPSPSSVNQLRSQAAPIRHVAHTGNDIIRRDREKDAFDGLGLSVASEKPAPTLGEARKLRTGLAIMSTNMVTPQSYNRNDEKQSTNSIRPSASPRPPYLTPQPPQQRTSSPAPSIASNSSSSWRNASFPSSGPNTPTASRPDGLPTESRFPSLEELDAQFSPNSMYPAAARSADSRYATHHLVVRSNDKPPQLPPRPAEKKSVTVNTEQLGIPRLPYGRDGVRSEQVTGVAMRDAEGGRRKDSDVIDRRLREKEPEIKTEDLQAPSEMLRPVLQRKHRSSVSIKQTFDPNNPAESSKATKVPASSSNVTHASRRIPVPALPRDWLTGDDDEQQNYTVQTAEQKTVAVPVLRDSPSKRASLIERSDLNIQDPAVAQHDTTSAPAAPEPVAPQVSPTISRFTKSFPLIDTSYPQEVTSNQSRSPVATPALKEKEPESSSSADEGPEEPSRLISAAGNTARSNRTRRKGRQSSVHDLVDLWGGGVNAREKAQVKVSPQSTLPSDYRPAKTRPSTLLSPPTQLLTNTRSSPSPERLSPSRPNPSPTSTRQPSMKNGPVRQPTSGDAATPSGSKRPQSMFIFPSKSTDGASSPEEPRPRLNVRRTSISDRVQRYEAIGGRASAPRPPSPVSHKLPNIKTTQLIESPRFDSSENPGPGDPVKNRSTSSLPPRQSLAIPRSPVKSRNTHLVEKPETKQEHEKSTLRRPSFKSESLALASSTARKEVFLEENRQGSTEQGRSPSPDRPYQGVGKLIDQWQRKTAEVNAIRPTIGNKAPASIPKRAGTVHGGTDGA</sequence>
<evidence type="ECO:0000256" key="2">
    <source>
        <dbReference type="ARBA" id="ARBA00022527"/>
    </source>
</evidence>
<evidence type="ECO:0000259" key="10">
    <source>
        <dbReference type="PROSITE" id="PS50011"/>
    </source>
</evidence>
<dbReference type="GO" id="GO:0004674">
    <property type="term" value="F:protein serine/threonine kinase activity"/>
    <property type="evidence" value="ECO:0007669"/>
    <property type="project" value="UniProtKB-KW"/>
</dbReference>
<feature type="region of interest" description="Disordered" evidence="9">
    <location>
        <begin position="476"/>
        <end position="499"/>
    </location>
</feature>
<dbReference type="OrthoDB" id="2018507at2759"/>
<dbReference type="KEGG" id="lbc:LACBIDRAFT_301214"/>
<evidence type="ECO:0000256" key="4">
    <source>
        <dbReference type="ARBA" id="ARBA00022741"/>
    </source>
</evidence>
<feature type="compositionally biased region" description="Polar residues" evidence="9">
    <location>
        <begin position="896"/>
        <end position="908"/>
    </location>
</feature>
<dbReference type="GO" id="GO:0005524">
    <property type="term" value="F:ATP binding"/>
    <property type="evidence" value="ECO:0007669"/>
    <property type="project" value="UniProtKB-KW"/>
</dbReference>
<dbReference type="SUPFAM" id="SSF56112">
    <property type="entry name" value="Protein kinase-like (PK-like)"/>
    <property type="match status" value="1"/>
</dbReference>
<keyword evidence="5" id="KW-0418">Kinase</keyword>
<feature type="compositionally biased region" description="Basic and acidic residues" evidence="9">
    <location>
        <begin position="720"/>
        <end position="747"/>
    </location>
</feature>
<dbReference type="RefSeq" id="XP_001874050.1">
    <property type="nucleotide sequence ID" value="XM_001874015.1"/>
</dbReference>
<dbReference type="GO" id="GO:0000147">
    <property type="term" value="P:actin cortical patch assembly"/>
    <property type="evidence" value="ECO:0007669"/>
    <property type="project" value="TreeGrafter"/>
</dbReference>
<keyword evidence="4" id="KW-0547">Nucleotide-binding</keyword>
<feature type="region of interest" description="Disordered" evidence="9">
    <location>
        <begin position="720"/>
        <end position="818"/>
    </location>
</feature>
<dbReference type="EC" id="2.7.11.1" evidence="1"/>
<feature type="region of interest" description="Disordered" evidence="9">
    <location>
        <begin position="834"/>
        <end position="881"/>
    </location>
</feature>
<dbReference type="AlphaFoldDB" id="B0CRM4"/>
<feature type="compositionally biased region" description="Pro residues" evidence="9">
    <location>
        <begin position="477"/>
        <end position="489"/>
    </location>
</feature>
<dbReference type="CDD" id="cd14037">
    <property type="entry name" value="STKc_NAK_like"/>
    <property type="match status" value="1"/>
</dbReference>
<feature type="compositionally biased region" description="Polar residues" evidence="9">
    <location>
        <begin position="766"/>
        <end position="796"/>
    </location>
</feature>
<evidence type="ECO:0000313" key="12">
    <source>
        <dbReference type="Proteomes" id="UP000001194"/>
    </source>
</evidence>
<dbReference type="PANTHER" id="PTHR22967:SF57">
    <property type="entry name" value="AUXILIN, ISOFORM A-RELATED"/>
    <property type="match status" value="1"/>
</dbReference>
<comment type="catalytic activity">
    <reaction evidence="7">
        <text>L-threonyl-[protein] + ATP = O-phospho-L-threonyl-[protein] + ADP + H(+)</text>
        <dbReference type="Rhea" id="RHEA:46608"/>
        <dbReference type="Rhea" id="RHEA-COMP:11060"/>
        <dbReference type="Rhea" id="RHEA-COMP:11605"/>
        <dbReference type="ChEBI" id="CHEBI:15378"/>
        <dbReference type="ChEBI" id="CHEBI:30013"/>
        <dbReference type="ChEBI" id="CHEBI:30616"/>
        <dbReference type="ChEBI" id="CHEBI:61977"/>
        <dbReference type="ChEBI" id="CHEBI:456216"/>
        <dbReference type="EC" id="2.7.11.1"/>
    </reaction>
</comment>
<feature type="compositionally biased region" description="Basic and acidic residues" evidence="9">
    <location>
        <begin position="839"/>
        <end position="851"/>
    </location>
</feature>
<dbReference type="InParanoid" id="B0CRM4"/>
<evidence type="ECO:0000256" key="6">
    <source>
        <dbReference type="ARBA" id="ARBA00022840"/>
    </source>
</evidence>
<dbReference type="STRING" id="486041.B0CRM4"/>
<feature type="compositionally biased region" description="Low complexity" evidence="9">
    <location>
        <begin position="391"/>
        <end position="400"/>
    </location>
</feature>
<dbReference type="GeneID" id="6069734"/>
<evidence type="ECO:0000256" key="9">
    <source>
        <dbReference type="SAM" id="MobiDB-lite"/>
    </source>
</evidence>
<dbReference type="InterPro" id="IPR000719">
    <property type="entry name" value="Prot_kinase_dom"/>
</dbReference>
<dbReference type="HOGENOM" id="CLU_003223_0_0_1"/>
<dbReference type="GO" id="GO:0007015">
    <property type="term" value="P:actin filament organization"/>
    <property type="evidence" value="ECO:0007669"/>
    <property type="project" value="TreeGrafter"/>
</dbReference>
<dbReference type="InterPro" id="IPR011009">
    <property type="entry name" value="Kinase-like_dom_sf"/>
</dbReference>
<protein>
    <recommendedName>
        <fullName evidence="1">non-specific serine/threonine protein kinase</fullName>
        <ecNumber evidence="1">2.7.11.1</ecNumber>
    </recommendedName>
</protein>
<dbReference type="Proteomes" id="UP000001194">
    <property type="component" value="Unassembled WGS sequence"/>
</dbReference>
<evidence type="ECO:0000256" key="5">
    <source>
        <dbReference type="ARBA" id="ARBA00022777"/>
    </source>
</evidence>
<feature type="region of interest" description="Disordered" evidence="9">
    <location>
        <begin position="336"/>
        <end position="356"/>
    </location>
</feature>
<proteinExistence type="predicted"/>
<comment type="catalytic activity">
    <reaction evidence="8">
        <text>L-seryl-[protein] + ATP = O-phospho-L-seryl-[protein] + ADP + H(+)</text>
        <dbReference type="Rhea" id="RHEA:17989"/>
        <dbReference type="Rhea" id="RHEA-COMP:9863"/>
        <dbReference type="Rhea" id="RHEA-COMP:11604"/>
        <dbReference type="ChEBI" id="CHEBI:15378"/>
        <dbReference type="ChEBI" id="CHEBI:29999"/>
        <dbReference type="ChEBI" id="CHEBI:30616"/>
        <dbReference type="ChEBI" id="CHEBI:83421"/>
        <dbReference type="ChEBI" id="CHEBI:456216"/>
        <dbReference type="EC" id="2.7.11.1"/>
    </reaction>
</comment>
<organism evidence="12">
    <name type="scientific">Laccaria bicolor (strain S238N-H82 / ATCC MYA-4686)</name>
    <name type="common">Bicoloured deceiver</name>
    <name type="synonym">Laccaria laccata var. bicolor</name>
    <dbReference type="NCBI Taxonomy" id="486041"/>
    <lineage>
        <taxon>Eukaryota</taxon>
        <taxon>Fungi</taxon>
        <taxon>Dikarya</taxon>
        <taxon>Basidiomycota</taxon>
        <taxon>Agaricomycotina</taxon>
        <taxon>Agaricomycetes</taxon>
        <taxon>Agaricomycetidae</taxon>
        <taxon>Agaricales</taxon>
        <taxon>Agaricineae</taxon>
        <taxon>Hydnangiaceae</taxon>
        <taxon>Laccaria</taxon>
    </lineage>
</organism>
<evidence type="ECO:0000256" key="8">
    <source>
        <dbReference type="ARBA" id="ARBA00048679"/>
    </source>
</evidence>
<feature type="region of interest" description="Disordered" evidence="9">
    <location>
        <begin position="1248"/>
        <end position="1273"/>
    </location>
</feature>
<name>B0CRM4_LACBS</name>
<feature type="domain" description="Protein kinase" evidence="10">
    <location>
        <begin position="30"/>
        <end position="304"/>
    </location>
</feature>
<accession>B0CRM4</accession>
<dbReference type="Pfam" id="PF00069">
    <property type="entry name" value="Pkinase"/>
    <property type="match status" value="1"/>
</dbReference>
<feature type="region of interest" description="Disordered" evidence="9">
    <location>
        <begin position="556"/>
        <end position="635"/>
    </location>
</feature>
<evidence type="ECO:0000256" key="7">
    <source>
        <dbReference type="ARBA" id="ARBA00047899"/>
    </source>
</evidence>
<keyword evidence="2" id="KW-0723">Serine/threonine-protein kinase</keyword>
<evidence type="ECO:0000313" key="11">
    <source>
        <dbReference type="EMBL" id="EDR15842.1"/>
    </source>
</evidence>
<dbReference type="GO" id="GO:0005737">
    <property type="term" value="C:cytoplasm"/>
    <property type="evidence" value="ECO:0007669"/>
    <property type="project" value="TreeGrafter"/>
</dbReference>
<keyword evidence="3" id="KW-0808">Transferase</keyword>
<feature type="region of interest" description="Disordered" evidence="9">
    <location>
        <begin position="896"/>
        <end position="1232"/>
    </location>
</feature>
<evidence type="ECO:0000256" key="1">
    <source>
        <dbReference type="ARBA" id="ARBA00012513"/>
    </source>
</evidence>